<name>A0ACB6ZAG3_THEGA</name>
<reference evidence="1" key="1">
    <citation type="submission" date="2019-10" db="EMBL/GenBank/DDBJ databases">
        <authorList>
            <consortium name="DOE Joint Genome Institute"/>
            <person name="Kuo A."/>
            <person name="Miyauchi S."/>
            <person name="Kiss E."/>
            <person name="Drula E."/>
            <person name="Kohler A."/>
            <person name="Sanchez-Garcia M."/>
            <person name="Andreopoulos B."/>
            <person name="Barry K.W."/>
            <person name="Bonito G."/>
            <person name="Buee M."/>
            <person name="Carver A."/>
            <person name="Chen C."/>
            <person name="Cichocki N."/>
            <person name="Clum A."/>
            <person name="Culley D."/>
            <person name="Crous P.W."/>
            <person name="Fauchery L."/>
            <person name="Girlanda M."/>
            <person name="Hayes R."/>
            <person name="Keri Z."/>
            <person name="Labutti K."/>
            <person name="Lipzen A."/>
            <person name="Lombard V."/>
            <person name="Magnuson J."/>
            <person name="Maillard F."/>
            <person name="Morin E."/>
            <person name="Murat C."/>
            <person name="Nolan M."/>
            <person name="Ohm R."/>
            <person name="Pangilinan J."/>
            <person name="Pereira M."/>
            <person name="Perotto S."/>
            <person name="Peter M."/>
            <person name="Riley R."/>
            <person name="Sitrit Y."/>
            <person name="Stielow B."/>
            <person name="Szollosi G."/>
            <person name="Zifcakova L."/>
            <person name="Stursova M."/>
            <person name="Spatafora J.W."/>
            <person name="Tedersoo L."/>
            <person name="Vaario L.-M."/>
            <person name="Yamada A."/>
            <person name="Yan M."/>
            <person name="Wang P."/>
            <person name="Xu J."/>
            <person name="Bruns T."/>
            <person name="Baldrian P."/>
            <person name="Vilgalys R."/>
            <person name="Henrissat B."/>
            <person name="Grigoriev I.V."/>
            <person name="Hibbett D."/>
            <person name="Nagy L.G."/>
            <person name="Martin F.M."/>
        </authorList>
    </citation>
    <scope>NUCLEOTIDE SEQUENCE</scope>
    <source>
        <strain evidence="1">P2</strain>
    </source>
</reference>
<proteinExistence type="predicted"/>
<gene>
    <name evidence="1" type="ORF">BDM02DRAFT_3130408</name>
</gene>
<dbReference type="Proteomes" id="UP000886501">
    <property type="component" value="Unassembled WGS sequence"/>
</dbReference>
<evidence type="ECO:0000313" key="2">
    <source>
        <dbReference type="Proteomes" id="UP000886501"/>
    </source>
</evidence>
<comment type="caution">
    <text evidence="1">The sequence shown here is derived from an EMBL/GenBank/DDBJ whole genome shotgun (WGS) entry which is preliminary data.</text>
</comment>
<dbReference type="EMBL" id="MU118059">
    <property type="protein sequence ID" value="KAF9646380.1"/>
    <property type="molecule type" value="Genomic_DNA"/>
</dbReference>
<keyword evidence="2" id="KW-1185">Reference proteome</keyword>
<protein>
    <submittedName>
        <fullName evidence="1">Uncharacterized protein</fullName>
    </submittedName>
</protein>
<accession>A0ACB6ZAG3</accession>
<evidence type="ECO:0000313" key="1">
    <source>
        <dbReference type="EMBL" id="KAF9646380.1"/>
    </source>
</evidence>
<sequence>MRIAAASTVEVVDRYRLRLGMGRRRPVNVFKQENHWGRHDYTYRLEDERNGTSGRRKKFCFFRGAGSTRGGVDKPIKKRARFLRSYKFATCTKQYPWTHKELSGPRPLCRVMGGAKLGYWYPSRMDTDVPILRIVTHYSAVKSEIDPVTHQAAPAFDNLRVSERCIIVIPDRVIVLELYQMTLASRRCGSSLSVVLREVSALELE</sequence>
<organism evidence="1 2">
    <name type="scientific">Thelephora ganbajun</name>
    <name type="common">Ganba fungus</name>
    <dbReference type="NCBI Taxonomy" id="370292"/>
    <lineage>
        <taxon>Eukaryota</taxon>
        <taxon>Fungi</taxon>
        <taxon>Dikarya</taxon>
        <taxon>Basidiomycota</taxon>
        <taxon>Agaricomycotina</taxon>
        <taxon>Agaricomycetes</taxon>
        <taxon>Thelephorales</taxon>
        <taxon>Thelephoraceae</taxon>
        <taxon>Thelephora</taxon>
    </lineage>
</organism>
<reference evidence="1" key="2">
    <citation type="journal article" date="2020" name="Nat. Commun.">
        <title>Large-scale genome sequencing of mycorrhizal fungi provides insights into the early evolution of symbiotic traits.</title>
        <authorList>
            <person name="Miyauchi S."/>
            <person name="Kiss E."/>
            <person name="Kuo A."/>
            <person name="Drula E."/>
            <person name="Kohler A."/>
            <person name="Sanchez-Garcia M."/>
            <person name="Morin E."/>
            <person name="Andreopoulos B."/>
            <person name="Barry K.W."/>
            <person name="Bonito G."/>
            <person name="Buee M."/>
            <person name="Carver A."/>
            <person name="Chen C."/>
            <person name="Cichocki N."/>
            <person name="Clum A."/>
            <person name="Culley D."/>
            <person name="Crous P.W."/>
            <person name="Fauchery L."/>
            <person name="Girlanda M."/>
            <person name="Hayes R.D."/>
            <person name="Keri Z."/>
            <person name="LaButti K."/>
            <person name="Lipzen A."/>
            <person name="Lombard V."/>
            <person name="Magnuson J."/>
            <person name="Maillard F."/>
            <person name="Murat C."/>
            <person name="Nolan M."/>
            <person name="Ohm R.A."/>
            <person name="Pangilinan J."/>
            <person name="Pereira M.F."/>
            <person name="Perotto S."/>
            <person name="Peter M."/>
            <person name="Pfister S."/>
            <person name="Riley R."/>
            <person name="Sitrit Y."/>
            <person name="Stielow J.B."/>
            <person name="Szollosi G."/>
            <person name="Zifcakova L."/>
            <person name="Stursova M."/>
            <person name="Spatafora J.W."/>
            <person name="Tedersoo L."/>
            <person name="Vaario L.M."/>
            <person name="Yamada A."/>
            <person name="Yan M."/>
            <person name="Wang P."/>
            <person name="Xu J."/>
            <person name="Bruns T."/>
            <person name="Baldrian P."/>
            <person name="Vilgalys R."/>
            <person name="Dunand C."/>
            <person name="Henrissat B."/>
            <person name="Grigoriev I.V."/>
            <person name="Hibbett D."/>
            <person name="Nagy L.G."/>
            <person name="Martin F.M."/>
        </authorList>
    </citation>
    <scope>NUCLEOTIDE SEQUENCE</scope>
    <source>
        <strain evidence="1">P2</strain>
    </source>
</reference>